<protein>
    <submittedName>
        <fullName evidence="1">Uncharacterized protein</fullName>
    </submittedName>
</protein>
<dbReference type="Proteomes" id="UP001056120">
    <property type="component" value="Linkage Group LG14"/>
</dbReference>
<gene>
    <name evidence="1" type="ORF">L1987_44558</name>
</gene>
<evidence type="ECO:0000313" key="2">
    <source>
        <dbReference type="Proteomes" id="UP001056120"/>
    </source>
</evidence>
<name>A0ACB9GQS9_9ASTR</name>
<comment type="caution">
    <text evidence="1">The sequence shown here is derived from an EMBL/GenBank/DDBJ whole genome shotgun (WGS) entry which is preliminary data.</text>
</comment>
<evidence type="ECO:0000313" key="1">
    <source>
        <dbReference type="EMBL" id="KAI3785440.1"/>
    </source>
</evidence>
<sequence length="95" mass="10261">MDVMGEDEVAGIEVSDGLFEARKNGIWDGKKRGGNIRLRDEKEMKEVTSGREGMVDQGGLFTSEISLSVPLGFGGLRFCITQDGGVSGAARYCDR</sequence>
<dbReference type="EMBL" id="CM042031">
    <property type="protein sequence ID" value="KAI3785440.1"/>
    <property type="molecule type" value="Genomic_DNA"/>
</dbReference>
<reference evidence="2" key="1">
    <citation type="journal article" date="2022" name="Mol. Ecol. Resour.">
        <title>The genomes of chicory, endive, great burdock and yacon provide insights into Asteraceae palaeo-polyploidization history and plant inulin production.</title>
        <authorList>
            <person name="Fan W."/>
            <person name="Wang S."/>
            <person name="Wang H."/>
            <person name="Wang A."/>
            <person name="Jiang F."/>
            <person name="Liu H."/>
            <person name="Zhao H."/>
            <person name="Xu D."/>
            <person name="Zhang Y."/>
        </authorList>
    </citation>
    <scope>NUCLEOTIDE SEQUENCE [LARGE SCALE GENOMIC DNA]</scope>
    <source>
        <strain evidence="2">cv. Yunnan</strain>
    </source>
</reference>
<organism evidence="1 2">
    <name type="scientific">Smallanthus sonchifolius</name>
    <dbReference type="NCBI Taxonomy" id="185202"/>
    <lineage>
        <taxon>Eukaryota</taxon>
        <taxon>Viridiplantae</taxon>
        <taxon>Streptophyta</taxon>
        <taxon>Embryophyta</taxon>
        <taxon>Tracheophyta</taxon>
        <taxon>Spermatophyta</taxon>
        <taxon>Magnoliopsida</taxon>
        <taxon>eudicotyledons</taxon>
        <taxon>Gunneridae</taxon>
        <taxon>Pentapetalae</taxon>
        <taxon>asterids</taxon>
        <taxon>campanulids</taxon>
        <taxon>Asterales</taxon>
        <taxon>Asteraceae</taxon>
        <taxon>Asteroideae</taxon>
        <taxon>Heliantheae alliance</taxon>
        <taxon>Millerieae</taxon>
        <taxon>Smallanthus</taxon>
    </lineage>
</organism>
<keyword evidence="2" id="KW-1185">Reference proteome</keyword>
<accession>A0ACB9GQS9</accession>
<proteinExistence type="predicted"/>
<reference evidence="1 2" key="2">
    <citation type="journal article" date="2022" name="Mol. Ecol. Resour.">
        <title>The genomes of chicory, endive, great burdock and yacon provide insights into Asteraceae paleo-polyploidization history and plant inulin production.</title>
        <authorList>
            <person name="Fan W."/>
            <person name="Wang S."/>
            <person name="Wang H."/>
            <person name="Wang A."/>
            <person name="Jiang F."/>
            <person name="Liu H."/>
            <person name="Zhao H."/>
            <person name="Xu D."/>
            <person name="Zhang Y."/>
        </authorList>
    </citation>
    <scope>NUCLEOTIDE SEQUENCE [LARGE SCALE GENOMIC DNA]</scope>
    <source>
        <strain evidence="2">cv. Yunnan</strain>
        <tissue evidence="1">Leaves</tissue>
    </source>
</reference>